<reference evidence="5 6" key="1">
    <citation type="submission" date="2020-08" db="EMBL/GenBank/DDBJ databases">
        <title>Sequencing the genomes of 1000 actinobacteria strains.</title>
        <authorList>
            <person name="Klenk H.-P."/>
        </authorList>
    </citation>
    <scope>NUCLEOTIDE SEQUENCE [LARGE SCALE GENOMIC DNA]</scope>
    <source>
        <strain evidence="5 6">DSM 43149</strain>
    </source>
</reference>
<evidence type="ECO:0000256" key="1">
    <source>
        <dbReference type="ARBA" id="ARBA00022553"/>
    </source>
</evidence>
<organism evidence="5 6">
    <name type="scientific">Actinoplanes digitatis</name>
    <dbReference type="NCBI Taxonomy" id="1868"/>
    <lineage>
        <taxon>Bacteria</taxon>
        <taxon>Bacillati</taxon>
        <taxon>Actinomycetota</taxon>
        <taxon>Actinomycetes</taxon>
        <taxon>Micromonosporales</taxon>
        <taxon>Micromonosporaceae</taxon>
        <taxon>Actinoplanes</taxon>
    </lineage>
</organism>
<feature type="region of interest" description="Disordered" evidence="3">
    <location>
        <begin position="87"/>
        <end position="108"/>
    </location>
</feature>
<protein>
    <submittedName>
        <fullName evidence="5">CheY-like chemotaxis protein</fullName>
    </submittedName>
</protein>
<dbReference type="RefSeq" id="WP_184996179.1">
    <property type="nucleotide sequence ID" value="NZ_BOMK01000071.1"/>
</dbReference>
<feature type="domain" description="Response regulatory" evidence="4">
    <location>
        <begin position="1"/>
        <end position="107"/>
    </location>
</feature>
<dbReference type="SMART" id="SM00448">
    <property type="entry name" value="REC"/>
    <property type="match status" value="1"/>
</dbReference>
<gene>
    <name evidence="5" type="ORF">BJ971_005616</name>
</gene>
<keyword evidence="1 2" id="KW-0597">Phosphoprotein</keyword>
<dbReference type="InterPro" id="IPR011006">
    <property type="entry name" value="CheY-like_superfamily"/>
</dbReference>
<sequence>MLVVEDQDGVRDLVVRILDDHGYTVTAAGDGPSALHLVDRQRFDLLLTDVIMPTMPGPTLTKLLQQCQTQLPMLFMSGYTEGLLGERRVGERPIRPPSSTPRGYGLGYQGILHKERKGSLGSRVNG</sequence>
<name>A0A7W7I290_9ACTN</name>
<dbReference type="PANTHER" id="PTHR44591">
    <property type="entry name" value="STRESS RESPONSE REGULATOR PROTEIN 1"/>
    <property type="match status" value="1"/>
</dbReference>
<evidence type="ECO:0000256" key="2">
    <source>
        <dbReference type="PROSITE-ProRule" id="PRU00169"/>
    </source>
</evidence>
<evidence type="ECO:0000313" key="5">
    <source>
        <dbReference type="EMBL" id="MBB4765060.1"/>
    </source>
</evidence>
<keyword evidence="6" id="KW-1185">Reference proteome</keyword>
<dbReference type="Pfam" id="PF00072">
    <property type="entry name" value="Response_reg"/>
    <property type="match status" value="1"/>
</dbReference>
<dbReference type="GO" id="GO:0000160">
    <property type="term" value="P:phosphorelay signal transduction system"/>
    <property type="evidence" value="ECO:0007669"/>
    <property type="project" value="InterPro"/>
</dbReference>
<dbReference type="InterPro" id="IPR050595">
    <property type="entry name" value="Bact_response_regulator"/>
</dbReference>
<dbReference type="AlphaFoldDB" id="A0A7W7I290"/>
<evidence type="ECO:0000256" key="3">
    <source>
        <dbReference type="SAM" id="MobiDB-lite"/>
    </source>
</evidence>
<dbReference type="PANTHER" id="PTHR44591:SF21">
    <property type="entry name" value="TWO-COMPONENT RESPONSE REGULATOR"/>
    <property type="match status" value="1"/>
</dbReference>
<dbReference type="Proteomes" id="UP000578112">
    <property type="component" value="Unassembled WGS sequence"/>
</dbReference>
<dbReference type="SUPFAM" id="SSF52172">
    <property type="entry name" value="CheY-like"/>
    <property type="match status" value="1"/>
</dbReference>
<evidence type="ECO:0000313" key="6">
    <source>
        <dbReference type="Proteomes" id="UP000578112"/>
    </source>
</evidence>
<accession>A0A7W7I290</accession>
<evidence type="ECO:0000259" key="4">
    <source>
        <dbReference type="PROSITE" id="PS50110"/>
    </source>
</evidence>
<proteinExistence type="predicted"/>
<dbReference type="CDD" id="cd00156">
    <property type="entry name" value="REC"/>
    <property type="match status" value="1"/>
</dbReference>
<dbReference type="InterPro" id="IPR001789">
    <property type="entry name" value="Sig_transdc_resp-reg_receiver"/>
</dbReference>
<dbReference type="PROSITE" id="PS50110">
    <property type="entry name" value="RESPONSE_REGULATORY"/>
    <property type="match status" value="1"/>
</dbReference>
<dbReference type="EMBL" id="JACHNH010000001">
    <property type="protein sequence ID" value="MBB4765060.1"/>
    <property type="molecule type" value="Genomic_DNA"/>
</dbReference>
<comment type="caution">
    <text evidence="5">The sequence shown here is derived from an EMBL/GenBank/DDBJ whole genome shotgun (WGS) entry which is preliminary data.</text>
</comment>
<feature type="modified residue" description="4-aspartylphosphate" evidence="2">
    <location>
        <position position="49"/>
    </location>
</feature>
<dbReference type="Gene3D" id="3.40.50.2300">
    <property type="match status" value="1"/>
</dbReference>